<evidence type="ECO:0000259" key="4">
    <source>
        <dbReference type="PROSITE" id="PS51186"/>
    </source>
</evidence>
<accession>A0A1V9D9W1</accession>
<proteinExistence type="inferred from homology"/>
<gene>
    <name evidence="5" type="ORF">B2J69_20140</name>
</gene>
<dbReference type="InterPro" id="IPR000182">
    <property type="entry name" value="GNAT_dom"/>
</dbReference>
<dbReference type="AlphaFoldDB" id="A0A1V9D9W1"/>
<evidence type="ECO:0000256" key="3">
    <source>
        <dbReference type="ARBA" id="ARBA00038502"/>
    </source>
</evidence>
<protein>
    <submittedName>
        <fullName evidence="5">GNAT family N-acetyltransferase</fullName>
    </submittedName>
</protein>
<dbReference type="GO" id="GO:0005737">
    <property type="term" value="C:cytoplasm"/>
    <property type="evidence" value="ECO:0007669"/>
    <property type="project" value="TreeGrafter"/>
</dbReference>
<comment type="caution">
    <text evidence="5">The sequence shown here is derived from an EMBL/GenBank/DDBJ whole genome shotgun (WGS) entry which is preliminary data.</text>
</comment>
<feature type="domain" description="N-acetyltransferase" evidence="4">
    <location>
        <begin position="23"/>
        <end position="185"/>
    </location>
</feature>
<comment type="similarity">
    <text evidence="3">Belongs to the acetyltransferase family. RimJ subfamily.</text>
</comment>
<keyword evidence="2" id="KW-0012">Acyltransferase</keyword>
<dbReference type="InterPro" id="IPR016181">
    <property type="entry name" value="Acyl_CoA_acyltransferase"/>
</dbReference>
<dbReference type="Pfam" id="PF13302">
    <property type="entry name" value="Acetyltransf_3"/>
    <property type="match status" value="1"/>
</dbReference>
<name>A0A1V9D9W1_9GAMM</name>
<dbReference type="EMBL" id="MWUE01000033">
    <property type="protein sequence ID" value="OQP30555.1"/>
    <property type="molecule type" value="Genomic_DNA"/>
</dbReference>
<dbReference type="PANTHER" id="PTHR43792:SF8">
    <property type="entry name" value="[RIBOSOMAL PROTEIN US5]-ALANINE N-ACETYLTRANSFERASE"/>
    <property type="match status" value="1"/>
</dbReference>
<dbReference type="PROSITE" id="PS51186">
    <property type="entry name" value="GNAT"/>
    <property type="match status" value="1"/>
</dbReference>
<evidence type="ECO:0000256" key="1">
    <source>
        <dbReference type="ARBA" id="ARBA00022679"/>
    </source>
</evidence>
<dbReference type="GO" id="GO:0008999">
    <property type="term" value="F:protein-N-terminal-alanine acetyltransferase activity"/>
    <property type="evidence" value="ECO:0007669"/>
    <property type="project" value="TreeGrafter"/>
</dbReference>
<sequence>MHIDEIPDYFLQHHRFYLIAPALSYVEKMQRNLNEFNSLHHEFLLWSPGFHTLDSVEKNMVDSSEKFLNDREEYKFLIIERESDELLGCISLFIRNHSIPYFEIGYWLASNVMGKGIMSEACKLITNLASNYFHAKRIEIRTAGRNVRSQSVALKCGFKLEAILANERLDSGGMIDDTFIYRYDG</sequence>
<reference evidence="5 6" key="1">
    <citation type="submission" date="2017-02" db="EMBL/GenBank/DDBJ databases">
        <title>Whole genome shotgun sequence of Pantoea agglomerans strain AS1 isolated from a cycad, Zamia floridana in Central Florida, USA.</title>
        <authorList>
            <person name="Lata P."/>
            <person name="Govindarajan S."/>
            <person name="Qi F."/>
            <person name="Li J.-L."/>
            <person name="Maurya S.K."/>
            <person name="Sahoo M.K."/>
        </authorList>
    </citation>
    <scope>NUCLEOTIDE SEQUENCE [LARGE SCALE GENOMIC DNA]</scope>
    <source>
        <strain evidence="5 6">AS1</strain>
    </source>
</reference>
<dbReference type="PANTHER" id="PTHR43792">
    <property type="entry name" value="GNAT FAMILY, PUTATIVE (AFU_ORTHOLOGUE AFUA_3G00765)-RELATED-RELATED"/>
    <property type="match status" value="1"/>
</dbReference>
<organism evidence="5 6">
    <name type="scientific">Pantoea latae</name>
    <dbReference type="NCBI Taxonomy" id="1964541"/>
    <lineage>
        <taxon>Bacteria</taxon>
        <taxon>Pseudomonadati</taxon>
        <taxon>Pseudomonadota</taxon>
        <taxon>Gammaproteobacteria</taxon>
        <taxon>Enterobacterales</taxon>
        <taxon>Erwiniaceae</taxon>
        <taxon>Pantoea</taxon>
    </lineage>
</organism>
<dbReference type="Proteomes" id="UP000192769">
    <property type="component" value="Unassembled WGS sequence"/>
</dbReference>
<dbReference type="OrthoDB" id="9784707at2"/>
<dbReference type="Gene3D" id="3.40.630.30">
    <property type="match status" value="1"/>
</dbReference>
<evidence type="ECO:0000256" key="2">
    <source>
        <dbReference type="ARBA" id="ARBA00023315"/>
    </source>
</evidence>
<dbReference type="RefSeq" id="WP_081141676.1">
    <property type="nucleotide sequence ID" value="NZ_MWUE01000033.1"/>
</dbReference>
<evidence type="ECO:0000313" key="5">
    <source>
        <dbReference type="EMBL" id="OQP30555.1"/>
    </source>
</evidence>
<keyword evidence="1 5" id="KW-0808">Transferase</keyword>
<evidence type="ECO:0000313" key="6">
    <source>
        <dbReference type="Proteomes" id="UP000192769"/>
    </source>
</evidence>
<dbReference type="InterPro" id="IPR051531">
    <property type="entry name" value="N-acetyltransferase"/>
</dbReference>
<keyword evidence="6" id="KW-1185">Reference proteome</keyword>
<dbReference type="SUPFAM" id="SSF55729">
    <property type="entry name" value="Acyl-CoA N-acyltransferases (Nat)"/>
    <property type="match status" value="1"/>
</dbReference>